<organism evidence="1 2">
    <name type="scientific">Chryseobacterium indicum</name>
    <dbReference type="NCBI Taxonomy" id="2766954"/>
    <lineage>
        <taxon>Bacteria</taxon>
        <taxon>Pseudomonadati</taxon>
        <taxon>Bacteroidota</taxon>
        <taxon>Flavobacteriia</taxon>
        <taxon>Flavobacteriales</taxon>
        <taxon>Weeksellaceae</taxon>
        <taxon>Chryseobacterium group</taxon>
        <taxon>Chryseobacterium</taxon>
    </lineage>
</organism>
<protein>
    <recommendedName>
        <fullName evidence="3">GNAT family N-acetyltransferase</fullName>
    </recommendedName>
</protein>
<reference evidence="1" key="1">
    <citation type="submission" date="2021-08" db="EMBL/GenBank/DDBJ databases">
        <title>Complete genome sequence of Chryseobacterium sp strain PS-8.</title>
        <authorList>
            <person name="Das S.K."/>
        </authorList>
    </citation>
    <scope>NUCLEOTIDE SEQUENCE</scope>
    <source>
        <strain evidence="1">PS-8</strain>
    </source>
</reference>
<evidence type="ECO:0000313" key="1">
    <source>
        <dbReference type="EMBL" id="MCF2220312.1"/>
    </source>
</evidence>
<evidence type="ECO:0008006" key="3">
    <source>
        <dbReference type="Google" id="ProtNLM"/>
    </source>
</evidence>
<accession>A0ABS9C810</accession>
<dbReference type="RefSeq" id="WP_235131763.1">
    <property type="nucleotide sequence ID" value="NZ_JACSGT010000001.1"/>
</dbReference>
<dbReference type="SUPFAM" id="SSF55729">
    <property type="entry name" value="Acyl-CoA N-acyltransferases (Nat)"/>
    <property type="match status" value="1"/>
</dbReference>
<sequence length="218" mass="25532">MRITQNYLEQLELNQLSELAKFVVEENFNHHCDEDIATILSFNLDILNTYYEELSYFEDSKTFVSKDERGNFYGSIRLIKWNYKIQLPIQKLFNINLLEIIKLKSISSVWHIGRFATSKNNSDRFLFKKLMMYAIAPICTYNNSIGFAECDNKLLRAMNLMGIQTETLGNSITYLGSETIPISIEKEGVIDFFNANYDLLDANYLDQLKRNQLYNETY</sequence>
<proteinExistence type="predicted"/>
<evidence type="ECO:0000313" key="2">
    <source>
        <dbReference type="Proteomes" id="UP001430374"/>
    </source>
</evidence>
<name>A0ABS9C810_9FLAO</name>
<dbReference type="Proteomes" id="UP001430374">
    <property type="component" value="Unassembled WGS sequence"/>
</dbReference>
<dbReference type="InterPro" id="IPR016181">
    <property type="entry name" value="Acyl_CoA_acyltransferase"/>
</dbReference>
<dbReference type="Gene3D" id="3.40.630.30">
    <property type="match status" value="1"/>
</dbReference>
<dbReference type="EMBL" id="JACSGT010000001">
    <property type="protein sequence ID" value="MCF2220312.1"/>
    <property type="molecule type" value="Genomic_DNA"/>
</dbReference>
<keyword evidence="2" id="KW-1185">Reference proteome</keyword>
<comment type="caution">
    <text evidence="1">The sequence shown here is derived from an EMBL/GenBank/DDBJ whole genome shotgun (WGS) entry which is preliminary data.</text>
</comment>
<gene>
    <name evidence="1" type="ORF">H9Q08_13510</name>
</gene>